<dbReference type="Gramene" id="OE9A016410T1">
    <property type="protein sequence ID" value="OE9A016410C1"/>
    <property type="gene ID" value="OE9A016410"/>
</dbReference>
<dbReference type="GO" id="GO:0003677">
    <property type="term" value="F:DNA binding"/>
    <property type="evidence" value="ECO:0007669"/>
    <property type="project" value="UniProtKB-KW"/>
</dbReference>
<accession>A0A8S0RE89</accession>
<reference evidence="1 2" key="1">
    <citation type="submission" date="2019-12" db="EMBL/GenBank/DDBJ databases">
        <authorList>
            <person name="Alioto T."/>
            <person name="Alioto T."/>
            <person name="Gomez Garrido J."/>
        </authorList>
    </citation>
    <scope>NUCLEOTIDE SEQUENCE [LARGE SCALE GENOMIC DNA]</scope>
</reference>
<keyword evidence="1" id="KW-0371">Homeobox</keyword>
<dbReference type="EMBL" id="CACTIH010003610">
    <property type="protein sequence ID" value="CAA2977542.1"/>
    <property type="molecule type" value="Genomic_DNA"/>
</dbReference>
<protein>
    <submittedName>
        <fullName evidence="1">Homeobox-leucine zipper ATHB-13-like</fullName>
    </submittedName>
</protein>
<keyword evidence="2" id="KW-1185">Reference proteome</keyword>
<proteinExistence type="predicted"/>
<comment type="caution">
    <text evidence="1">The sequence shown here is derived from an EMBL/GenBank/DDBJ whole genome shotgun (WGS) entry which is preliminary data.</text>
</comment>
<evidence type="ECO:0000313" key="2">
    <source>
        <dbReference type="Proteomes" id="UP000594638"/>
    </source>
</evidence>
<keyword evidence="1" id="KW-0238">DNA-binding</keyword>
<organism evidence="1 2">
    <name type="scientific">Olea europaea subsp. europaea</name>
    <dbReference type="NCBI Taxonomy" id="158383"/>
    <lineage>
        <taxon>Eukaryota</taxon>
        <taxon>Viridiplantae</taxon>
        <taxon>Streptophyta</taxon>
        <taxon>Embryophyta</taxon>
        <taxon>Tracheophyta</taxon>
        <taxon>Spermatophyta</taxon>
        <taxon>Magnoliopsida</taxon>
        <taxon>eudicotyledons</taxon>
        <taxon>Gunneridae</taxon>
        <taxon>Pentapetalae</taxon>
        <taxon>asterids</taxon>
        <taxon>lamiids</taxon>
        <taxon>Lamiales</taxon>
        <taxon>Oleaceae</taxon>
        <taxon>Oleeae</taxon>
        <taxon>Olea</taxon>
    </lineage>
</organism>
<evidence type="ECO:0000313" key="1">
    <source>
        <dbReference type="EMBL" id="CAA2977542.1"/>
    </source>
</evidence>
<dbReference type="Proteomes" id="UP000594638">
    <property type="component" value="Unassembled WGS sequence"/>
</dbReference>
<gene>
    <name evidence="1" type="ORF">OLEA9_A016410</name>
</gene>
<dbReference type="AlphaFoldDB" id="A0A8S0RE89"/>
<sequence>MALKKREPTELINLNKEMEGFCSNRSENSCDIKLDISRTPANDSLLSTDPSTRPLTVPVVDDGRRRVRAEALGKFEDGGCGGLVAAQEEEVVEENERCEAQWFLRKDENLTNG</sequence>
<name>A0A8S0RE89_OLEEU</name>